<keyword evidence="3" id="KW-1185">Reference proteome</keyword>
<dbReference type="PANTHER" id="PTHR43242">
    <property type="entry name" value="NAD(P)-BINDING ROSSMANN-FOLD SUPERFAMILY PROTEIN"/>
    <property type="match status" value="1"/>
</dbReference>
<organism evidence="2 3">
    <name type="scientific">Cyanidiococcus yangmingshanensis</name>
    <dbReference type="NCBI Taxonomy" id="2690220"/>
    <lineage>
        <taxon>Eukaryota</taxon>
        <taxon>Rhodophyta</taxon>
        <taxon>Bangiophyceae</taxon>
        <taxon>Cyanidiales</taxon>
        <taxon>Cyanidiaceae</taxon>
        <taxon>Cyanidiococcus</taxon>
    </lineage>
</organism>
<dbReference type="OrthoDB" id="6235964at2759"/>
<dbReference type="Proteomes" id="UP000530660">
    <property type="component" value="Unassembled WGS sequence"/>
</dbReference>
<dbReference type="Gene3D" id="3.40.50.720">
    <property type="entry name" value="NAD(P)-binding Rossmann-like Domain"/>
    <property type="match status" value="1"/>
</dbReference>
<proteinExistence type="predicted"/>
<dbReference type="GO" id="GO:0006556">
    <property type="term" value="P:S-adenosylmethionine biosynthetic process"/>
    <property type="evidence" value="ECO:0007669"/>
    <property type="project" value="UniProtKB-UniPathway"/>
</dbReference>
<dbReference type="InterPro" id="IPR029903">
    <property type="entry name" value="RmlD-like-bd"/>
</dbReference>
<feature type="domain" description="RmlD-like substrate binding" evidence="1">
    <location>
        <begin position="20"/>
        <end position="222"/>
    </location>
</feature>
<evidence type="ECO:0000259" key="1">
    <source>
        <dbReference type="Pfam" id="PF04321"/>
    </source>
</evidence>
<dbReference type="SUPFAM" id="SSF51735">
    <property type="entry name" value="NAD(P)-binding Rossmann-fold domains"/>
    <property type="match status" value="1"/>
</dbReference>
<comment type="caution">
    <text evidence="2">The sequence shown here is derived from an EMBL/GenBank/DDBJ whole genome shotgun (WGS) entry which is preliminary data.</text>
</comment>
<dbReference type="InterPro" id="IPR036291">
    <property type="entry name" value="NAD(P)-bd_dom_sf"/>
</dbReference>
<evidence type="ECO:0000313" key="2">
    <source>
        <dbReference type="EMBL" id="KAF6001964.1"/>
    </source>
</evidence>
<protein>
    <recommendedName>
        <fullName evidence="1">RmlD-like substrate binding domain-containing protein</fullName>
    </recommendedName>
</protein>
<dbReference type="UniPathway" id="UPA00315">
    <property type="reaction ID" value="UER00080"/>
</dbReference>
<evidence type="ECO:0000313" key="3">
    <source>
        <dbReference type="Proteomes" id="UP000530660"/>
    </source>
</evidence>
<accession>A0A7J7IGV3</accession>
<dbReference type="AlphaFoldDB" id="A0A7J7IGV3"/>
<dbReference type="PANTHER" id="PTHR43242:SF1">
    <property type="entry name" value="NAD(P)-BINDING ROSSMANN-FOLD SUPERFAMILY PROTEIN"/>
    <property type="match status" value="1"/>
</dbReference>
<name>A0A7J7IGV3_9RHOD</name>
<gene>
    <name evidence="2" type="ORF">F1559_002359</name>
</gene>
<dbReference type="EMBL" id="VWRR01000012">
    <property type="protein sequence ID" value="KAF6001964.1"/>
    <property type="molecule type" value="Genomic_DNA"/>
</dbReference>
<dbReference type="Pfam" id="PF04321">
    <property type="entry name" value="RmlD_sub_bind"/>
    <property type="match status" value="1"/>
</dbReference>
<sequence>MSWLQQKQARKCMFAGGDAHLKCRFVAISTDQVFDGVPPHAPYLTKDPRRPLNPYGRYKVEMENELCSLVHPDLVIARTSLILTLGRTPSQDGKAIAFLRNALSSDRDSPVVLFVDEIRNMSWSEDLAQALLEIATCIQCDSDDERGCAPTIIHLACSETTNRFELVQCLLAKQWVEYHPFATARIVAGLSAESGLHRPLDLTMNVESMVETGLVTRTHLRSIHEYLSS</sequence>
<reference evidence="2 3" key="1">
    <citation type="journal article" date="2020" name="J. Phycol.">
        <title>Comparative genome analysis reveals Cyanidiococcus gen. nov., a new extremophilic red algal genus sister to Cyanidioschyzon (Cyanidioschyzonaceae, Rhodophyta).</title>
        <authorList>
            <person name="Liu S.-L."/>
            <person name="Chiang Y.-R."/>
            <person name="Yoon H.S."/>
            <person name="Fu H.-Y."/>
        </authorList>
    </citation>
    <scope>NUCLEOTIDE SEQUENCE [LARGE SCALE GENOMIC DNA]</scope>
    <source>
        <strain evidence="2 3">THAL066</strain>
    </source>
</reference>